<sequence length="351" mass="39120">MHDLRPSDLSPIILVDDPRLQQRKGQPLEGCDRENETEGYTPLSDALLLKNACTKDEAEVFDCAGKDIAMGLHSRVGRVDISTSTFHQESVILERGVPFSLSEIRPEERLPASLRLIDLVSRLHARGIVHGNVNPSALRWNSQGQLVFADFSNARLVGRGRGRVPQKCWDGDEDFVSPQLRSNTRLGRCFLPTESDDLFAMSVTLWCIWAGQRPEPGMFNDNNGPSPDLSVITDPDIFGDSPKRLCEDGNYRPLSCLVPPESQLDLPAPFSDDRCPQPTEFDIDFDQDDNDNQSDTSSDSDSDELDEEITWEFPFPFMQGLPCSPTDSMACLASPKGPPPPEFAVRDLDWL</sequence>
<dbReference type="Proteomes" id="UP001174936">
    <property type="component" value="Unassembled WGS sequence"/>
</dbReference>
<feature type="domain" description="Protein kinase" evidence="2">
    <location>
        <begin position="1"/>
        <end position="351"/>
    </location>
</feature>
<dbReference type="Gene3D" id="1.10.510.10">
    <property type="entry name" value="Transferase(Phosphotransferase) domain 1"/>
    <property type="match status" value="1"/>
</dbReference>
<dbReference type="PROSITE" id="PS50011">
    <property type="entry name" value="PROTEIN_KINASE_DOM"/>
    <property type="match status" value="1"/>
</dbReference>
<dbReference type="AlphaFoldDB" id="A0AA39YC76"/>
<reference evidence="3" key="1">
    <citation type="submission" date="2023-06" db="EMBL/GenBank/DDBJ databases">
        <title>Genome-scale phylogeny and comparative genomics of the fungal order Sordariales.</title>
        <authorList>
            <consortium name="Lawrence Berkeley National Laboratory"/>
            <person name="Hensen N."/>
            <person name="Bonometti L."/>
            <person name="Westerberg I."/>
            <person name="Brannstrom I.O."/>
            <person name="Guillou S."/>
            <person name="Cros-Aarteil S."/>
            <person name="Calhoun S."/>
            <person name="Haridas S."/>
            <person name="Kuo A."/>
            <person name="Mondo S."/>
            <person name="Pangilinan J."/>
            <person name="Riley R."/>
            <person name="Labutti K."/>
            <person name="Andreopoulos B."/>
            <person name="Lipzen A."/>
            <person name="Chen C."/>
            <person name="Yanf M."/>
            <person name="Daum C."/>
            <person name="Ng V."/>
            <person name="Clum A."/>
            <person name="Steindorff A."/>
            <person name="Ohm R."/>
            <person name="Martin F."/>
            <person name="Silar P."/>
            <person name="Natvig D."/>
            <person name="Lalanne C."/>
            <person name="Gautier V."/>
            <person name="Ament-Velasquez S.L."/>
            <person name="Kruys A."/>
            <person name="Hutchinson M.I."/>
            <person name="Powell A.J."/>
            <person name="Barry K."/>
            <person name="Miller A.N."/>
            <person name="Grigoriev I.V."/>
            <person name="Debuchy R."/>
            <person name="Gladieux P."/>
            <person name="Thoren M.H."/>
            <person name="Johannesson H."/>
        </authorList>
    </citation>
    <scope>NUCLEOTIDE SEQUENCE</scope>
    <source>
        <strain evidence="3">SMH2532-1</strain>
    </source>
</reference>
<dbReference type="SUPFAM" id="SSF56112">
    <property type="entry name" value="Protein kinase-like (PK-like)"/>
    <property type="match status" value="1"/>
</dbReference>
<name>A0AA39YC76_9PEZI</name>
<evidence type="ECO:0000259" key="2">
    <source>
        <dbReference type="PROSITE" id="PS50011"/>
    </source>
</evidence>
<keyword evidence="4" id="KW-1185">Reference proteome</keyword>
<proteinExistence type="predicted"/>
<dbReference type="GO" id="GO:0005524">
    <property type="term" value="F:ATP binding"/>
    <property type="evidence" value="ECO:0007669"/>
    <property type="project" value="InterPro"/>
</dbReference>
<evidence type="ECO:0000313" key="4">
    <source>
        <dbReference type="Proteomes" id="UP001174936"/>
    </source>
</evidence>
<comment type="caution">
    <text evidence="3">The sequence shown here is derived from an EMBL/GenBank/DDBJ whole genome shotgun (WGS) entry which is preliminary data.</text>
</comment>
<dbReference type="InterPro" id="IPR000719">
    <property type="entry name" value="Prot_kinase_dom"/>
</dbReference>
<dbReference type="EMBL" id="JAULSV010000003">
    <property type="protein sequence ID" value="KAK0649863.1"/>
    <property type="molecule type" value="Genomic_DNA"/>
</dbReference>
<gene>
    <name evidence="3" type="ORF">B0T16DRAFT_445515</name>
</gene>
<feature type="region of interest" description="Disordered" evidence="1">
    <location>
        <begin position="267"/>
        <end position="311"/>
    </location>
</feature>
<dbReference type="GO" id="GO:0004672">
    <property type="term" value="F:protein kinase activity"/>
    <property type="evidence" value="ECO:0007669"/>
    <property type="project" value="InterPro"/>
</dbReference>
<feature type="region of interest" description="Disordered" evidence="1">
    <location>
        <begin position="332"/>
        <end position="351"/>
    </location>
</feature>
<accession>A0AA39YC76</accession>
<protein>
    <recommendedName>
        <fullName evidence="2">Protein kinase domain-containing protein</fullName>
    </recommendedName>
</protein>
<feature type="compositionally biased region" description="Acidic residues" evidence="1">
    <location>
        <begin position="281"/>
        <end position="310"/>
    </location>
</feature>
<dbReference type="InterPro" id="IPR011009">
    <property type="entry name" value="Kinase-like_dom_sf"/>
</dbReference>
<organism evidence="3 4">
    <name type="scientific">Cercophora newfieldiana</name>
    <dbReference type="NCBI Taxonomy" id="92897"/>
    <lineage>
        <taxon>Eukaryota</taxon>
        <taxon>Fungi</taxon>
        <taxon>Dikarya</taxon>
        <taxon>Ascomycota</taxon>
        <taxon>Pezizomycotina</taxon>
        <taxon>Sordariomycetes</taxon>
        <taxon>Sordariomycetidae</taxon>
        <taxon>Sordariales</taxon>
        <taxon>Lasiosphaeriaceae</taxon>
        <taxon>Cercophora</taxon>
    </lineage>
</organism>
<evidence type="ECO:0000256" key="1">
    <source>
        <dbReference type="SAM" id="MobiDB-lite"/>
    </source>
</evidence>
<evidence type="ECO:0000313" key="3">
    <source>
        <dbReference type="EMBL" id="KAK0649863.1"/>
    </source>
</evidence>